<evidence type="ECO:0000313" key="1">
    <source>
        <dbReference type="EMBL" id="EDM12706.1"/>
    </source>
</evidence>
<organism evidence="2 3">
    <name type="scientific">Rattus norvegicus</name>
    <name type="common">Rat</name>
    <dbReference type="NCBI Taxonomy" id="10116"/>
    <lineage>
        <taxon>Eukaryota</taxon>
        <taxon>Metazoa</taxon>
        <taxon>Chordata</taxon>
        <taxon>Craniata</taxon>
        <taxon>Vertebrata</taxon>
        <taxon>Euteleostomi</taxon>
        <taxon>Mammalia</taxon>
        <taxon>Eutheria</taxon>
        <taxon>Euarchontoglires</taxon>
        <taxon>Glires</taxon>
        <taxon>Rodentia</taxon>
        <taxon>Myomorpha</taxon>
        <taxon>Muroidea</taxon>
        <taxon>Muridae</taxon>
        <taxon>Murinae</taxon>
        <taxon>Rattus</taxon>
    </lineage>
</organism>
<reference evidence="2" key="2">
    <citation type="submission" date="2005-07" db="EMBL/GenBank/DDBJ databases">
        <authorList>
            <person name="Mural R.J."/>
            <person name="Li P.W."/>
            <person name="Adams M.D."/>
            <person name="Amanatides P.G."/>
            <person name="Baden-Tillson H."/>
            <person name="Barnstead M."/>
            <person name="Chin S.H."/>
            <person name="Dew I."/>
            <person name="Evans C.A."/>
            <person name="Ferriera S."/>
            <person name="Flanigan M."/>
            <person name="Fosler C."/>
            <person name="Glodek A."/>
            <person name="Gu Z."/>
            <person name="Holt R.A."/>
            <person name="Jennings D."/>
            <person name="Kraft C.L."/>
            <person name="Lu F."/>
            <person name="Nguyen T."/>
            <person name="Nusskern D.R."/>
            <person name="Pfannkoch C.M."/>
            <person name="Sitter C."/>
            <person name="Sutton G.G."/>
            <person name="Venter J.C."/>
            <person name="Wang Z."/>
            <person name="Woodage T."/>
            <person name="Zheng X.H."/>
            <person name="Zhong F."/>
        </authorList>
    </citation>
    <scope>NUCLEOTIDE SEQUENCE</scope>
    <source>
        <strain evidence="2">BN</strain>
    </source>
</reference>
<reference evidence="2" key="1">
    <citation type="journal article" date="2005" name="Genome Res.">
        <title>Gene and alternative splicing annotation with AIR.</title>
        <authorList>
            <person name="Florea L."/>
            <person name="Di Francesco V."/>
            <person name="Miller J."/>
            <person name="Turner R."/>
            <person name="Yao A."/>
            <person name="Harris M."/>
            <person name="Walenz B."/>
            <person name="Mobarry C."/>
            <person name="Merkulov G.V."/>
            <person name="Charlab R."/>
            <person name="Dew I."/>
            <person name="Deng Z."/>
            <person name="Istrail S."/>
            <person name="Li P."/>
            <person name="Sutton G."/>
        </authorList>
    </citation>
    <scope>NUCLEOTIDE SEQUENCE</scope>
    <source>
        <strain evidence="2">BN</strain>
    </source>
</reference>
<dbReference type="EMBL" id="CH473953">
    <property type="protein sequence ID" value="EDM12706.1"/>
    <property type="molecule type" value="Genomic_DNA"/>
</dbReference>
<dbReference type="Proteomes" id="UP000234681">
    <property type="component" value="Chromosome 1"/>
</dbReference>
<evidence type="ECO:0000313" key="2">
    <source>
        <dbReference type="EMBL" id="EDM12707.1"/>
    </source>
</evidence>
<gene>
    <name evidence="2" type="ORF">rCG_47316</name>
</gene>
<name>A6HZS6_RAT</name>
<protein>
    <submittedName>
        <fullName evidence="2">RCG47316, isoform CRA_c</fullName>
    </submittedName>
</protein>
<reference evidence="3" key="3">
    <citation type="submission" date="2005-09" db="EMBL/GenBank/DDBJ databases">
        <authorList>
            <person name="Mural R.J."/>
            <person name="Li P.W."/>
            <person name="Adams M.D."/>
            <person name="Amanatides P.G."/>
            <person name="Baden-Tillson H."/>
            <person name="Barnstead M."/>
            <person name="Chin S.H."/>
            <person name="Dew I."/>
            <person name="Evans C.A."/>
            <person name="Ferriera S."/>
            <person name="Flanigan M."/>
            <person name="Fosler C."/>
            <person name="Glodek A."/>
            <person name="Gu Z."/>
            <person name="Holt R.A."/>
            <person name="Jennings D."/>
            <person name="Kraft C.L."/>
            <person name="Lu F."/>
            <person name="Nguyen T."/>
            <person name="Nusskern D.R."/>
            <person name="Pfannkoch C.M."/>
            <person name="Sitter C."/>
            <person name="Sutton G.G."/>
            <person name="Venter J.C."/>
            <person name="Wang Z."/>
            <person name="Woodage T."/>
            <person name="Zheng X.H."/>
            <person name="Zhong F."/>
        </authorList>
    </citation>
    <scope>NUCLEOTIDE SEQUENCE [LARGE SCALE GENOMIC DNA]</scope>
    <source>
        <strain evidence="1">BN</strain>
        <strain evidence="3">BN, Sprague-Dawley</strain>
    </source>
</reference>
<evidence type="ECO:0000313" key="3">
    <source>
        <dbReference type="Proteomes" id="UP000234681"/>
    </source>
</evidence>
<dbReference type="EMBL" id="CH473953">
    <property type="protein sequence ID" value="EDM12707.1"/>
    <property type="molecule type" value="Genomic_DNA"/>
</dbReference>
<dbReference type="AlphaFoldDB" id="A6HZS6"/>
<accession>A6HZS6</accession>
<sequence>MLFALTGLRYSFTCERMGARSHFKIWLMSKPFALWSQACSILQIASFSYNQVSIRGLCFPWEHI</sequence>
<proteinExistence type="predicted"/>